<keyword evidence="3" id="KW-1185">Reference proteome</keyword>
<dbReference type="EMBL" id="AMGY01000004">
    <property type="protein sequence ID" value="EXJ85272.1"/>
    <property type="molecule type" value="Genomic_DNA"/>
</dbReference>
<comment type="caution">
    <text evidence="2">The sequence shown here is derived from an EMBL/GenBank/DDBJ whole genome shotgun (WGS) entry which is preliminary data.</text>
</comment>
<evidence type="ECO:0000313" key="2">
    <source>
        <dbReference type="EMBL" id="EXJ85272.1"/>
    </source>
</evidence>
<dbReference type="OrthoDB" id="5377039at2759"/>
<feature type="compositionally biased region" description="Low complexity" evidence="1">
    <location>
        <begin position="67"/>
        <end position="95"/>
    </location>
</feature>
<dbReference type="GeneID" id="19170057"/>
<protein>
    <submittedName>
        <fullName evidence="2">Uncharacterized protein</fullName>
    </submittedName>
</protein>
<dbReference type="RefSeq" id="XP_007734257.1">
    <property type="nucleotide sequence ID" value="XM_007736067.1"/>
</dbReference>
<feature type="compositionally biased region" description="Low complexity" evidence="1">
    <location>
        <begin position="1"/>
        <end position="16"/>
    </location>
</feature>
<evidence type="ECO:0000313" key="3">
    <source>
        <dbReference type="Proteomes" id="UP000019478"/>
    </source>
</evidence>
<name>W9XXJ3_9EURO</name>
<organism evidence="2 3">
    <name type="scientific">Capronia epimyces CBS 606.96</name>
    <dbReference type="NCBI Taxonomy" id="1182542"/>
    <lineage>
        <taxon>Eukaryota</taxon>
        <taxon>Fungi</taxon>
        <taxon>Dikarya</taxon>
        <taxon>Ascomycota</taxon>
        <taxon>Pezizomycotina</taxon>
        <taxon>Eurotiomycetes</taxon>
        <taxon>Chaetothyriomycetidae</taxon>
        <taxon>Chaetothyriales</taxon>
        <taxon>Herpotrichiellaceae</taxon>
        <taxon>Capronia</taxon>
    </lineage>
</organism>
<accession>W9XXJ3</accession>
<dbReference type="AlphaFoldDB" id="W9XXJ3"/>
<proteinExistence type="predicted"/>
<evidence type="ECO:0000256" key="1">
    <source>
        <dbReference type="SAM" id="MobiDB-lite"/>
    </source>
</evidence>
<dbReference type="eggNOG" id="ENOG502SWHW">
    <property type="taxonomic scope" value="Eukaryota"/>
</dbReference>
<dbReference type="Proteomes" id="UP000019478">
    <property type="component" value="Unassembled WGS sequence"/>
</dbReference>
<dbReference type="HOGENOM" id="CLU_1555270_0_0_1"/>
<gene>
    <name evidence="2" type="ORF">A1O3_05947</name>
</gene>
<feature type="region of interest" description="Disordered" evidence="1">
    <location>
        <begin position="1"/>
        <end position="162"/>
    </location>
</feature>
<sequence>MDLDETMTTSTSSTSSILQDNAEVEGSLDGDNLSPEAGGGVGVGIIDHPQTPPTHNPISAAAPGELSPPQSQPHSQSDEGSAPTTRATAAASSAPKGGHGHGHGHDHPRVGANIAAARAAARSTPTAGPDAQRDEAAASQPPGNERDERPGWGWKSKKAQDEMQRAWDNIVDRDFSLKEYGDVVMRGKEQLAQQ</sequence>
<reference evidence="2 3" key="1">
    <citation type="submission" date="2013-03" db="EMBL/GenBank/DDBJ databases">
        <title>The Genome Sequence of Capronia epimyces CBS 606.96.</title>
        <authorList>
            <consortium name="The Broad Institute Genomics Platform"/>
            <person name="Cuomo C."/>
            <person name="de Hoog S."/>
            <person name="Gorbushina A."/>
            <person name="Walker B."/>
            <person name="Young S.K."/>
            <person name="Zeng Q."/>
            <person name="Gargeya S."/>
            <person name="Fitzgerald M."/>
            <person name="Haas B."/>
            <person name="Abouelleil A."/>
            <person name="Allen A.W."/>
            <person name="Alvarado L."/>
            <person name="Arachchi H.M."/>
            <person name="Berlin A.M."/>
            <person name="Chapman S.B."/>
            <person name="Gainer-Dewar J."/>
            <person name="Goldberg J."/>
            <person name="Griggs A."/>
            <person name="Gujja S."/>
            <person name="Hansen M."/>
            <person name="Howarth C."/>
            <person name="Imamovic A."/>
            <person name="Ireland A."/>
            <person name="Larimer J."/>
            <person name="McCowan C."/>
            <person name="Murphy C."/>
            <person name="Pearson M."/>
            <person name="Poon T.W."/>
            <person name="Priest M."/>
            <person name="Roberts A."/>
            <person name="Saif S."/>
            <person name="Shea T."/>
            <person name="Sisk P."/>
            <person name="Sykes S."/>
            <person name="Wortman J."/>
            <person name="Nusbaum C."/>
            <person name="Birren B."/>
        </authorList>
    </citation>
    <scope>NUCLEOTIDE SEQUENCE [LARGE SCALE GENOMIC DNA]</scope>
    <source>
        <strain evidence="2 3">CBS 606.96</strain>
    </source>
</reference>